<dbReference type="Gene3D" id="3.30.110.150">
    <property type="entry name" value="SepF-like protein"/>
    <property type="match status" value="1"/>
</dbReference>
<feature type="region of interest" description="Disordered" evidence="5">
    <location>
        <begin position="1"/>
        <end position="34"/>
    </location>
</feature>
<evidence type="ECO:0000256" key="4">
    <source>
        <dbReference type="ARBA" id="ARBA00044936"/>
    </source>
</evidence>
<comment type="caution">
    <text evidence="6">The sequence shown here is derived from an EMBL/GenBank/DDBJ whole genome shotgun (WGS) entry which is preliminary data.</text>
</comment>
<dbReference type="Pfam" id="PF04472">
    <property type="entry name" value="SepF"/>
    <property type="match status" value="1"/>
</dbReference>
<dbReference type="GO" id="GO:0000917">
    <property type="term" value="P:division septum assembly"/>
    <property type="evidence" value="ECO:0007669"/>
    <property type="project" value="UniProtKB-KW"/>
</dbReference>
<protein>
    <submittedName>
        <fullName evidence="6">Cell division protein SepF</fullName>
    </submittedName>
</protein>
<name>A0A9D1VUL4_9FIRM</name>
<dbReference type="PANTHER" id="PTHR35798:SF1">
    <property type="entry name" value="CELL DIVISION PROTEIN SEPF"/>
    <property type="match status" value="1"/>
</dbReference>
<evidence type="ECO:0000256" key="3">
    <source>
        <dbReference type="ARBA" id="ARBA00023306"/>
    </source>
</evidence>
<evidence type="ECO:0000256" key="5">
    <source>
        <dbReference type="SAM" id="MobiDB-lite"/>
    </source>
</evidence>
<dbReference type="AlphaFoldDB" id="A0A9D1VUL4"/>
<evidence type="ECO:0000313" key="7">
    <source>
        <dbReference type="Proteomes" id="UP000824249"/>
    </source>
</evidence>
<keyword evidence="1 6" id="KW-0132">Cell division</keyword>
<organism evidence="6 7">
    <name type="scientific">Candidatus Borkfalkia faecigallinarum</name>
    <dbReference type="NCBI Taxonomy" id="2838509"/>
    <lineage>
        <taxon>Bacteria</taxon>
        <taxon>Bacillati</taxon>
        <taxon>Bacillota</taxon>
        <taxon>Clostridia</taxon>
        <taxon>Christensenellales</taxon>
        <taxon>Christensenellaceae</taxon>
        <taxon>Candidatus Borkfalkia</taxon>
    </lineage>
</organism>
<evidence type="ECO:0000313" key="6">
    <source>
        <dbReference type="EMBL" id="HIX47256.1"/>
    </source>
</evidence>
<evidence type="ECO:0000256" key="1">
    <source>
        <dbReference type="ARBA" id="ARBA00022618"/>
    </source>
</evidence>
<dbReference type="InterPro" id="IPR007561">
    <property type="entry name" value="Cell_div_SepF/SepF-rel"/>
</dbReference>
<reference evidence="6" key="2">
    <citation type="submission" date="2021-04" db="EMBL/GenBank/DDBJ databases">
        <authorList>
            <person name="Gilroy R."/>
        </authorList>
    </citation>
    <scope>NUCLEOTIDE SEQUENCE</scope>
    <source>
        <strain evidence="6">26628</strain>
    </source>
</reference>
<gene>
    <name evidence="6" type="ORF">H9737_06180</name>
</gene>
<sequence>MNGRKKDAAGHGAQPAAGGERRPGERPMQLRHPRSFADVEEIIDRLREKQSVIVYLNEVSGGTAQRVTDMLSGAIYALGGGMAPLQKDMYIFTPDGVESK</sequence>
<dbReference type="Proteomes" id="UP000824249">
    <property type="component" value="Unassembled WGS sequence"/>
</dbReference>
<proteinExistence type="predicted"/>
<keyword evidence="2" id="KW-0717">Septation</keyword>
<evidence type="ECO:0000256" key="2">
    <source>
        <dbReference type="ARBA" id="ARBA00023210"/>
    </source>
</evidence>
<reference evidence="6" key="1">
    <citation type="journal article" date="2021" name="PeerJ">
        <title>Extensive microbial diversity within the chicken gut microbiome revealed by metagenomics and culture.</title>
        <authorList>
            <person name="Gilroy R."/>
            <person name="Ravi A."/>
            <person name="Getino M."/>
            <person name="Pursley I."/>
            <person name="Horton D.L."/>
            <person name="Alikhan N.F."/>
            <person name="Baker D."/>
            <person name="Gharbi K."/>
            <person name="Hall N."/>
            <person name="Watson M."/>
            <person name="Adriaenssens E.M."/>
            <person name="Foster-Nyarko E."/>
            <person name="Jarju S."/>
            <person name="Secka A."/>
            <person name="Antonio M."/>
            <person name="Oren A."/>
            <person name="Chaudhuri R.R."/>
            <person name="La Ragione R."/>
            <person name="Hildebrand F."/>
            <person name="Pallen M.J."/>
        </authorList>
    </citation>
    <scope>NUCLEOTIDE SEQUENCE</scope>
    <source>
        <strain evidence="6">26628</strain>
    </source>
</reference>
<accession>A0A9D1VUL4</accession>
<dbReference type="InterPro" id="IPR023052">
    <property type="entry name" value="Cell_div_SepF"/>
</dbReference>
<comment type="function">
    <text evidence="4">Cell division protein that is part of the divisome complex and is recruited early to the Z-ring. Probably stimulates Z-ring formation, perhaps through the cross-linking of FtsZ protofilaments. Its function overlaps with FtsA.</text>
</comment>
<dbReference type="InterPro" id="IPR038594">
    <property type="entry name" value="SepF-like_sf"/>
</dbReference>
<dbReference type="PANTHER" id="PTHR35798">
    <property type="entry name" value="CELL DIVISION PROTEIN SEPF"/>
    <property type="match status" value="1"/>
</dbReference>
<keyword evidence="3" id="KW-0131">Cell cycle</keyword>
<dbReference type="EMBL" id="DXFD01000091">
    <property type="protein sequence ID" value="HIX47256.1"/>
    <property type="molecule type" value="Genomic_DNA"/>
</dbReference>